<accession>A0A2H3JJ66</accession>
<dbReference type="OrthoDB" id="3263038at2759"/>
<protein>
    <submittedName>
        <fullName evidence="1">Uncharacterized protein</fullName>
    </submittedName>
</protein>
<proteinExistence type="predicted"/>
<dbReference type="Proteomes" id="UP000218811">
    <property type="component" value="Unassembled WGS sequence"/>
</dbReference>
<feature type="non-terminal residue" evidence="1">
    <location>
        <position position="111"/>
    </location>
</feature>
<name>A0A2H3JJ66_WOLCO</name>
<dbReference type="OMA" id="WEKKENT"/>
<feature type="non-terminal residue" evidence="1">
    <location>
        <position position="1"/>
    </location>
</feature>
<evidence type="ECO:0000313" key="2">
    <source>
        <dbReference type="Proteomes" id="UP000218811"/>
    </source>
</evidence>
<keyword evidence="2" id="KW-1185">Reference proteome</keyword>
<gene>
    <name evidence="1" type="ORF">WOLCODRAFT_52828</name>
</gene>
<dbReference type="EMBL" id="KB467942">
    <property type="protein sequence ID" value="PCH37788.1"/>
    <property type="molecule type" value="Genomic_DNA"/>
</dbReference>
<reference evidence="1 2" key="1">
    <citation type="journal article" date="2012" name="Science">
        <title>The Paleozoic origin of enzymatic lignin decomposition reconstructed from 31 fungal genomes.</title>
        <authorList>
            <person name="Floudas D."/>
            <person name="Binder M."/>
            <person name="Riley R."/>
            <person name="Barry K."/>
            <person name="Blanchette R.A."/>
            <person name="Henrissat B."/>
            <person name="Martinez A.T."/>
            <person name="Otillar R."/>
            <person name="Spatafora J.W."/>
            <person name="Yadav J.S."/>
            <person name="Aerts A."/>
            <person name="Benoit I."/>
            <person name="Boyd A."/>
            <person name="Carlson A."/>
            <person name="Copeland A."/>
            <person name="Coutinho P.M."/>
            <person name="de Vries R.P."/>
            <person name="Ferreira P."/>
            <person name="Findley K."/>
            <person name="Foster B."/>
            <person name="Gaskell J."/>
            <person name="Glotzer D."/>
            <person name="Gorecki P."/>
            <person name="Heitman J."/>
            <person name="Hesse C."/>
            <person name="Hori C."/>
            <person name="Igarashi K."/>
            <person name="Jurgens J.A."/>
            <person name="Kallen N."/>
            <person name="Kersten P."/>
            <person name="Kohler A."/>
            <person name="Kuees U."/>
            <person name="Kumar T.K.A."/>
            <person name="Kuo A."/>
            <person name="LaButti K."/>
            <person name="Larrondo L.F."/>
            <person name="Lindquist E."/>
            <person name="Ling A."/>
            <person name="Lombard V."/>
            <person name="Lucas S."/>
            <person name="Lundell T."/>
            <person name="Martin R."/>
            <person name="McLaughlin D.J."/>
            <person name="Morgenstern I."/>
            <person name="Morin E."/>
            <person name="Murat C."/>
            <person name="Nagy L.G."/>
            <person name="Nolan M."/>
            <person name="Ohm R.A."/>
            <person name="Patyshakuliyeva A."/>
            <person name="Rokas A."/>
            <person name="Ruiz-Duenas F.J."/>
            <person name="Sabat G."/>
            <person name="Salamov A."/>
            <person name="Samejima M."/>
            <person name="Schmutz J."/>
            <person name="Slot J.C."/>
            <person name="St John F."/>
            <person name="Stenlid J."/>
            <person name="Sun H."/>
            <person name="Sun S."/>
            <person name="Syed K."/>
            <person name="Tsang A."/>
            <person name="Wiebenga A."/>
            <person name="Young D."/>
            <person name="Pisabarro A."/>
            <person name="Eastwood D.C."/>
            <person name="Martin F."/>
            <person name="Cullen D."/>
            <person name="Grigoriev I.V."/>
            <person name="Hibbett D.S."/>
        </authorList>
    </citation>
    <scope>NUCLEOTIDE SEQUENCE [LARGE SCALE GENOMIC DNA]</scope>
    <source>
        <strain evidence="1 2">MD-104</strain>
    </source>
</reference>
<evidence type="ECO:0000313" key="1">
    <source>
        <dbReference type="EMBL" id="PCH37788.1"/>
    </source>
</evidence>
<organism evidence="1 2">
    <name type="scientific">Wolfiporia cocos (strain MD-104)</name>
    <name type="common">Brown rot fungus</name>
    <dbReference type="NCBI Taxonomy" id="742152"/>
    <lineage>
        <taxon>Eukaryota</taxon>
        <taxon>Fungi</taxon>
        <taxon>Dikarya</taxon>
        <taxon>Basidiomycota</taxon>
        <taxon>Agaricomycotina</taxon>
        <taxon>Agaricomycetes</taxon>
        <taxon>Polyporales</taxon>
        <taxon>Phaeolaceae</taxon>
        <taxon>Wolfiporia</taxon>
    </lineage>
</organism>
<dbReference type="AlphaFoldDB" id="A0A2H3JJ66"/>
<sequence>SLSDFISGFEKLDPKGKIWLVFEQQFTIAICQKEAWDHFDGSSKKPIVADLDKPTKAEKDAIVGWEKKENTALYLLTLKVAPGMYAKHKHKGTVTDVWTGIVAEFFSKSLL</sequence>